<dbReference type="RefSeq" id="WP_343915761.1">
    <property type="nucleotide sequence ID" value="NZ_BAAAJT010000002.1"/>
</dbReference>
<evidence type="ECO:0000313" key="3">
    <source>
        <dbReference type="Proteomes" id="UP001597351"/>
    </source>
</evidence>
<organism evidence="2 3">
    <name type="scientific">Nocardioides aestuarii</name>
    <dbReference type="NCBI Taxonomy" id="252231"/>
    <lineage>
        <taxon>Bacteria</taxon>
        <taxon>Bacillati</taxon>
        <taxon>Actinomycetota</taxon>
        <taxon>Actinomycetes</taxon>
        <taxon>Propionibacteriales</taxon>
        <taxon>Nocardioidaceae</taxon>
        <taxon>Nocardioides</taxon>
    </lineage>
</organism>
<dbReference type="EMBL" id="JBHUGD010000001">
    <property type="protein sequence ID" value="MFD1945348.1"/>
    <property type="molecule type" value="Genomic_DNA"/>
</dbReference>
<proteinExistence type="predicted"/>
<feature type="region of interest" description="Disordered" evidence="1">
    <location>
        <begin position="217"/>
        <end position="253"/>
    </location>
</feature>
<feature type="compositionally biased region" description="Acidic residues" evidence="1">
    <location>
        <begin position="244"/>
        <end position="253"/>
    </location>
</feature>
<protein>
    <submittedName>
        <fullName evidence="2">Uncharacterized protein</fullName>
    </submittedName>
</protein>
<gene>
    <name evidence="2" type="ORF">ACFSDE_00975</name>
</gene>
<name>A0ABW4TFT1_9ACTN</name>
<feature type="compositionally biased region" description="Polar residues" evidence="1">
    <location>
        <begin position="225"/>
        <end position="235"/>
    </location>
</feature>
<evidence type="ECO:0000313" key="2">
    <source>
        <dbReference type="EMBL" id="MFD1945348.1"/>
    </source>
</evidence>
<dbReference type="Proteomes" id="UP001597351">
    <property type="component" value="Unassembled WGS sequence"/>
</dbReference>
<keyword evidence="3" id="KW-1185">Reference proteome</keyword>
<evidence type="ECO:0000256" key="1">
    <source>
        <dbReference type="SAM" id="MobiDB-lite"/>
    </source>
</evidence>
<accession>A0ABW4TFT1</accession>
<sequence>MIGSAAAVGGIVVAAALVVAGSGGDADEAQAAAVAAAQPVPFVLDASVDGMWVGVRQRYEEDRVLTGGHAVIGGRTDAGLIFWSRRFEGRDPDPFPVAAGSEALILKDVRPDCSAPQDVPVLVVTSRAADGEEHRDSYRPADADAWEETLGAYCRLEPQVRVTGSSQRADGSFSVTLEIRNPTEEAVDVVSEGFTEGSTTWEPASTTVPPRGKGELVVSGEGQGCSATNPWTTGRLTLDGVAPDMDEASSEQC</sequence>
<comment type="caution">
    <text evidence="2">The sequence shown here is derived from an EMBL/GenBank/DDBJ whole genome shotgun (WGS) entry which is preliminary data.</text>
</comment>
<reference evidence="3" key="1">
    <citation type="journal article" date="2019" name="Int. J. Syst. Evol. Microbiol.">
        <title>The Global Catalogue of Microorganisms (GCM) 10K type strain sequencing project: providing services to taxonomists for standard genome sequencing and annotation.</title>
        <authorList>
            <consortium name="The Broad Institute Genomics Platform"/>
            <consortium name="The Broad Institute Genome Sequencing Center for Infectious Disease"/>
            <person name="Wu L."/>
            <person name="Ma J."/>
        </authorList>
    </citation>
    <scope>NUCLEOTIDE SEQUENCE [LARGE SCALE GENOMIC DNA]</scope>
    <source>
        <strain evidence="3">CGMCC 1.12477</strain>
    </source>
</reference>